<feature type="transmembrane region" description="Helical" evidence="11">
    <location>
        <begin position="21"/>
        <end position="44"/>
    </location>
</feature>
<evidence type="ECO:0000313" key="13">
    <source>
        <dbReference type="EMBL" id="BET26222.1"/>
    </source>
</evidence>
<dbReference type="Pfam" id="PF02254">
    <property type="entry name" value="TrkA_N"/>
    <property type="match status" value="1"/>
</dbReference>
<keyword evidence="6 11" id="KW-0812">Transmembrane</keyword>
<dbReference type="KEGG" id="lto:RGQ30_17230"/>
<keyword evidence="5" id="KW-0633">Potassium transport</keyword>
<feature type="transmembrane region" description="Helical" evidence="11">
    <location>
        <begin position="110"/>
        <end position="131"/>
    </location>
</feature>
<evidence type="ECO:0000256" key="1">
    <source>
        <dbReference type="ARBA" id="ARBA00004127"/>
    </source>
</evidence>
<organism evidence="13 14">
    <name type="scientific">Limnobacter thiooxidans</name>
    <dbReference type="NCBI Taxonomy" id="131080"/>
    <lineage>
        <taxon>Bacteria</taxon>
        <taxon>Pseudomonadati</taxon>
        <taxon>Pseudomonadota</taxon>
        <taxon>Betaproteobacteria</taxon>
        <taxon>Burkholderiales</taxon>
        <taxon>Burkholderiaceae</taxon>
        <taxon>Limnobacter</taxon>
    </lineage>
</organism>
<dbReference type="AlphaFoldDB" id="A0AA86IZ15"/>
<dbReference type="RefSeq" id="WP_130556288.1">
    <property type="nucleotide sequence ID" value="NZ_AP028947.1"/>
</dbReference>
<proteinExistence type="inferred from homology"/>
<dbReference type="InterPro" id="IPR038770">
    <property type="entry name" value="Na+/solute_symporter_sf"/>
</dbReference>
<evidence type="ECO:0000256" key="5">
    <source>
        <dbReference type="ARBA" id="ARBA00022538"/>
    </source>
</evidence>
<name>A0AA86IZ15_9BURK</name>
<evidence type="ECO:0000256" key="3">
    <source>
        <dbReference type="ARBA" id="ARBA00022448"/>
    </source>
</evidence>
<evidence type="ECO:0000256" key="4">
    <source>
        <dbReference type="ARBA" id="ARBA00022449"/>
    </source>
</evidence>
<evidence type="ECO:0000256" key="6">
    <source>
        <dbReference type="ARBA" id="ARBA00022692"/>
    </source>
</evidence>
<dbReference type="Gene3D" id="3.40.50.720">
    <property type="entry name" value="NAD(P)-binding Rossmann-like Domain"/>
    <property type="match status" value="1"/>
</dbReference>
<evidence type="ECO:0000256" key="11">
    <source>
        <dbReference type="SAM" id="Phobius"/>
    </source>
</evidence>
<gene>
    <name evidence="13" type="ORF">RGQ30_17230</name>
</gene>
<protein>
    <submittedName>
        <fullName evidence="13">Monovalent cation:proton antiporter-2 (CPA2) family protein</fullName>
    </submittedName>
</protein>
<dbReference type="Proteomes" id="UP001329151">
    <property type="component" value="Chromosome"/>
</dbReference>
<dbReference type="GO" id="GO:0008324">
    <property type="term" value="F:monoatomic cation transmembrane transporter activity"/>
    <property type="evidence" value="ECO:0007669"/>
    <property type="project" value="InterPro"/>
</dbReference>
<dbReference type="Gene3D" id="1.20.1530.20">
    <property type="match status" value="1"/>
</dbReference>
<evidence type="ECO:0000313" key="14">
    <source>
        <dbReference type="Proteomes" id="UP001329151"/>
    </source>
</evidence>
<dbReference type="InterPro" id="IPR036291">
    <property type="entry name" value="NAD(P)-bd_dom_sf"/>
</dbReference>
<feature type="transmembrane region" description="Helical" evidence="11">
    <location>
        <begin position="177"/>
        <end position="195"/>
    </location>
</feature>
<evidence type="ECO:0000256" key="10">
    <source>
        <dbReference type="ARBA" id="ARBA00023136"/>
    </source>
</evidence>
<feature type="transmembrane region" description="Helical" evidence="11">
    <location>
        <begin position="351"/>
        <end position="370"/>
    </location>
</feature>
<keyword evidence="14" id="KW-1185">Reference proteome</keyword>
<keyword evidence="4" id="KW-0050">Antiport</keyword>
<evidence type="ECO:0000256" key="8">
    <source>
        <dbReference type="ARBA" id="ARBA00022989"/>
    </source>
</evidence>
<dbReference type="GO" id="GO:1902600">
    <property type="term" value="P:proton transmembrane transport"/>
    <property type="evidence" value="ECO:0007669"/>
    <property type="project" value="InterPro"/>
</dbReference>
<dbReference type="GO" id="GO:0006813">
    <property type="term" value="P:potassium ion transport"/>
    <property type="evidence" value="ECO:0007669"/>
    <property type="project" value="UniProtKB-KW"/>
</dbReference>
<feature type="transmembrane region" description="Helical" evidence="11">
    <location>
        <begin position="288"/>
        <end position="310"/>
    </location>
</feature>
<dbReference type="EMBL" id="AP028947">
    <property type="protein sequence ID" value="BET26222.1"/>
    <property type="molecule type" value="Genomic_DNA"/>
</dbReference>
<dbReference type="FunFam" id="3.40.50.720:FF:000036">
    <property type="entry name" value="Glutathione-regulated potassium-efflux system protein KefB"/>
    <property type="match status" value="1"/>
</dbReference>
<evidence type="ECO:0000256" key="2">
    <source>
        <dbReference type="ARBA" id="ARBA00005551"/>
    </source>
</evidence>
<dbReference type="GO" id="GO:0012505">
    <property type="term" value="C:endomembrane system"/>
    <property type="evidence" value="ECO:0007669"/>
    <property type="project" value="UniProtKB-SubCell"/>
</dbReference>
<dbReference type="GO" id="GO:0015297">
    <property type="term" value="F:antiporter activity"/>
    <property type="evidence" value="ECO:0007669"/>
    <property type="project" value="UniProtKB-KW"/>
</dbReference>
<comment type="similarity">
    <text evidence="2">Belongs to the monovalent cation:proton antiporter 2 (CPA2) transporter (TC 2.A.37) family.</text>
</comment>
<dbReference type="InterPro" id="IPR003148">
    <property type="entry name" value="RCK_N"/>
</dbReference>
<keyword evidence="9" id="KW-0406">Ion transport</keyword>
<dbReference type="GO" id="GO:0005886">
    <property type="term" value="C:plasma membrane"/>
    <property type="evidence" value="ECO:0007669"/>
    <property type="project" value="TreeGrafter"/>
</dbReference>
<accession>A0AA86IZ15</accession>
<keyword evidence="3" id="KW-0813">Transport</keyword>
<keyword evidence="7" id="KW-0630">Potassium</keyword>
<dbReference type="SUPFAM" id="SSF51735">
    <property type="entry name" value="NAD(P)-binding Rossmann-fold domains"/>
    <property type="match status" value="1"/>
</dbReference>
<feature type="transmembrane region" description="Helical" evidence="11">
    <location>
        <begin position="143"/>
        <end position="165"/>
    </location>
</feature>
<comment type="subcellular location">
    <subcellularLocation>
        <location evidence="1">Endomembrane system</location>
        <topology evidence="1">Multi-pass membrane protein</topology>
    </subcellularLocation>
</comment>
<feature type="transmembrane region" description="Helical" evidence="11">
    <location>
        <begin position="262"/>
        <end position="282"/>
    </location>
</feature>
<dbReference type="PROSITE" id="PS51201">
    <property type="entry name" value="RCK_N"/>
    <property type="match status" value="1"/>
</dbReference>
<reference evidence="13 14" key="1">
    <citation type="submission" date="2023-10" db="EMBL/GenBank/DDBJ databases">
        <title>Complete Genome Sequence of Limnobacter thiooxidans CS-K2T, Isolated from freshwater lake sediments in Bavaria, Germany.</title>
        <authorList>
            <person name="Naruki M."/>
            <person name="Watanabe A."/>
            <person name="Warashina T."/>
            <person name="Morita T."/>
            <person name="Arakawa K."/>
        </authorList>
    </citation>
    <scope>NUCLEOTIDE SEQUENCE [LARGE SCALE GENOMIC DNA]</scope>
    <source>
        <strain evidence="13 14">CS-K2</strain>
    </source>
</reference>
<sequence>MESVVYFLLAAALAVPLFKKLGLGAILGYLVAGVVIGPEILGLIDDPEKVLHFSEIGVILLLFVIGLELEPAKLWAMRAQVLLLGSGQLLITAGIIYGVLAYLFEMNSNAALVIALALGLSSTAFAIQLMADKGILGNEDGRRGFSILLFQDLAVVPILFVVQAMAPVEPDTDPNQWWLAPVAVLGLIVFARFLINPALNFLSRYGGREIMTVVTLLIVLGSAVVMEHANLSMGLGAFMAGMMLANSSFRHQLEADVEPFKGLSLGLFFISIGMTLDFALLVDSPLTVMFGTLGLMALKAVVIIGLVMLAGVPFPRGLMLGLMLCQGGEFGFVIMAQAMELKLLGEGTSGMVNLMIGISMALTAPAVLWFDKFTDKQIAKAPQNLQKFDAQESEALILGFGRFGQVTGRILAANQIHFTALDKNADHIEFVKKFGNKVYYGDASRSEVLEAAGISKVRTVIVAIDDATMTQSIVEFIVHHYPKITVIARAHNRNDYLALKAAGAHSVVREVFAGALEAATEALHALGYSDGQAMQKAEAFKLHDEGLLKKQAKVLGDSEKVIEIGRQGREELEAIFQQDKQVTSRS</sequence>
<evidence type="ECO:0000256" key="9">
    <source>
        <dbReference type="ARBA" id="ARBA00023065"/>
    </source>
</evidence>
<dbReference type="PANTHER" id="PTHR46157:SF4">
    <property type="entry name" value="K(+) EFFLUX ANTIPORTER 3, CHLOROPLASTIC"/>
    <property type="match status" value="1"/>
</dbReference>
<dbReference type="Pfam" id="PF00999">
    <property type="entry name" value="Na_H_Exchanger"/>
    <property type="match status" value="1"/>
</dbReference>
<dbReference type="InterPro" id="IPR006153">
    <property type="entry name" value="Cation/H_exchanger_TM"/>
</dbReference>
<dbReference type="InterPro" id="IPR004771">
    <property type="entry name" value="K/H_exchanger"/>
</dbReference>
<keyword evidence="8 11" id="KW-1133">Transmembrane helix</keyword>
<feature type="domain" description="RCK N-terminal" evidence="12">
    <location>
        <begin position="392"/>
        <end position="511"/>
    </location>
</feature>
<feature type="transmembrane region" description="Helical" evidence="11">
    <location>
        <begin position="50"/>
        <end position="69"/>
    </location>
</feature>
<evidence type="ECO:0000259" key="12">
    <source>
        <dbReference type="PROSITE" id="PS51201"/>
    </source>
</evidence>
<keyword evidence="10 11" id="KW-0472">Membrane</keyword>
<feature type="transmembrane region" description="Helical" evidence="11">
    <location>
        <begin position="81"/>
        <end position="104"/>
    </location>
</feature>
<dbReference type="NCBIfam" id="TIGR00932">
    <property type="entry name" value="2a37"/>
    <property type="match status" value="1"/>
</dbReference>
<evidence type="ECO:0000256" key="7">
    <source>
        <dbReference type="ARBA" id="ARBA00022958"/>
    </source>
</evidence>
<dbReference type="PANTHER" id="PTHR46157">
    <property type="entry name" value="K(+) EFFLUX ANTIPORTER 3, CHLOROPLASTIC"/>
    <property type="match status" value="1"/>
</dbReference>